<dbReference type="EMBL" id="KQ767621">
    <property type="protein sequence ID" value="OAD53397.1"/>
    <property type="molecule type" value="Genomic_DNA"/>
</dbReference>
<reference evidence="2 3" key="1">
    <citation type="submission" date="2015-07" db="EMBL/GenBank/DDBJ databases">
        <title>The genome of Eufriesea mexicana.</title>
        <authorList>
            <person name="Pan H."/>
            <person name="Kapheim K."/>
        </authorList>
    </citation>
    <scope>NUCLEOTIDE SEQUENCE [LARGE SCALE GENOMIC DNA]</scope>
    <source>
        <strain evidence="2">0111107269</strain>
        <tissue evidence="2">Whole body</tissue>
    </source>
</reference>
<feature type="transmembrane region" description="Helical" evidence="1">
    <location>
        <begin position="22"/>
        <end position="44"/>
    </location>
</feature>
<keyword evidence="1" id="KW-1133">Transmembrane helix</keyword>
<name>A0A310S6T4_9HYME</name>
<keyword evidence="3" id="KW-1185">Reference proteome</keyword>
<keyword evidence="1" id="KW-0812">Transmembrane</keyword>
<evidence type="ECO:0000313" key="2">
    <source>
        <dbReference type="EMBL" id="OAD53397.1"/>
    </source>
</evidence>
<proteinExistence type="predicted"/>
<organism evidence="2 3">
    <name type="scientific">Eufriesea mexicana</name>
    <dbReference type="NCBI Taxonomy" id="516756"/>
    <lineage>
        <taxon>Eukaryota</taxon>
        <taxon>Metazoa</taxon>
        <taxon>Ecdysozoa</taxon>
        <taxon>Arthropoda</taxon>
        <taxon>Hexapoda</taxon>
        <taxon>Insecta</taxon>
        <taxon>Pterygota</taxon>
        <taxon>Neoptera</taxon>
        <taxon>Endopterygota</taxon>
        <taxon>Hymenoptera</taxon>
        <taxon>Apocrita</taxon>
        <taxon>Aculeata</taxon>
        <taxon>Apoidea</taxon>
        <taxon>Anthophila</taxon>
        <taxon>Apidae</taxon>
        <taxon>Eufriesea</taxon>
    </lineage>
</organism>
<evidence type="ECO:0000313" key="3">
    <source>
        <dbReference type="Proteomes" id="UP000250275"/>
    </source>
</evidence>
<evidence type="ECO:0000256" key="1">
    <source>
        <dbReference type="SAM" id="Phobius"/>
    </source>
</evidence>
<sequence>MTSDERSNIDRSVDGDTLCGRYLSLSEFLFFFSLSFGISLIVVWRMKVNRRTPSFDPFY</sequence>
<keyword evidence="1" id="KW-0472">Membrane</keyword>
<accession>A0A310S6T4</accession>
<dbReference type="AlphaFoldDB" id="A0A310S6T4"/>
<dbReference type="Proteomes" id="UP000250275">
    <property type="component" value="Unassembled WGS sequence"/>
</dbReference>
<protein>
    <submittedName>
        <fullName evidence="2">Uncharacterized protein</fullName>
    </submittedName>
</protein>
<gene>
    <name evidence="2" type="ORF">WN48_10275</name>
</gene>